<keyword evidence="2" id="KW-1185">Reference proteome</keyword>
<evidence type="ECO:0000313" key="1">
    <source>
        <dbReference type="EMBL" id="CAI6334257.1"/>
    </source>
</evidence>
<protein>
    <submittedName>
        <fullName evidence="1">Uncharacterized protein</fullName>
    </submittedName>
</protein>
<evidence type="ECO:0000313" key="2">
    <source>
        <dbReference type="Proteomes" id="UP001152607"/>
    </source>
</evidence>
<gene>
    <name evidence="1" type="ORF">PDIGIT_LOCUS7314</name>
</gene>
<name>A0A9W4UFW4_9PLEO</name>
<sequence length="131" mass="14892">MPRSMLVRLHHHWPPPHTLTHTHAHHPSPAKCDDVVLPKSDRLRWLLLESVSDDMGGRSAERLIPSSSQMLSSVSKQHHHHHRLDVLLIRCPSGSILDTCLRLEIHPKAHRCPERTTSLLIADPLQQRSPA</sequence>
<dbReference type="Proteomes" id="UP001152607">
    <property type="component" value="Unassembled WGS sequence"/>
</dbReference>
<dbReference type="AlphaFoldDB" id="A0A9W4UFW4"/>
<reference evidence="1" key="1">
    <citation type="submission" date="2023-01" db="EMBL/GenBank/DDBJ databases">
        <authorList>
            <person name="Van Ghelder C."/>
            <person name="Rancurel C."/>
        </authorList>
    </citation>
    <scope>NUCLEOTIDE SEQUENCE</scope>
    <source>
        <strain evidence="1">CNCM I-4278</strain>
    </source>
</reference>
<proteinExistence type="predicted"/>
<accession>A0A9W4UFW4</accession>
<comment type="caution">
    <text evidence="1">The sequence shown here is derived from an EMBL/GenBank/DDBJ whole genome shotgun (WGS) entry which is preliminary data.</text>
</comment>
<organism evidence="1 2">
    <name type="scientific">Periconia digitata</name>
    <dbReference type="NCBI Taxonomy" id="1303443"/>
    <lineage>
        <taxon>Eukaryota</taxon>
        <taxon>Fungi</taxon>
        <taxon>Dikarya</taxon>
        <taxon>Ascomycota</taxon>
        <taxon>Pezizomycotina</taxon>
        <taxon>Dothideomycetes</taxon>
        <taxon>Pleosporomycetidae</taxon>
        <taxon>Pleosporales</taxon>
        <taxon>Massarineae</taxon>
        <taxon>Periconiaceae</taxon>
        <taxon>Periconia</taxon>
    </lineage>
</organism>
<dbReference type="EMBL" id="CAOQHR010000004">
    <property type="protein sequence ID" value="CAI6334257.1"/>
    <property type="molecule type" value="Genomic_DNA"/>
</dbReference>